<accession>A0AAE2D8Z6</accession>
<feature type="compositionally biased region" description="Low complexity" evidence="1">
    <location>
        <begin position="21"/>
        <end position="30"/>
    </location>
</feature>
<feature type="region of interest" description="Disordered" evidence="1">
    <location>
        <begin position="1"/>
        <end position="30"/>
    </location>
</feature>
<name>A0AAE2D8Z6_SCHME</name>
<dbReference type="EMBL" id="JALJAT010000001">
    <property type="protein sequence ID" value="KAK4475766.1"/>
    <property type="molecule type" value="Genomic_DNA"/>
</dbReference>
<keyword evidence="3" id="KW-1185">Reference proteome</keyword>
<comment type="caution">
    <text evidence="2">The sequence shown here is derived from an EMBL/GenBank/DDBJ whole genome shotgun (WGS) entry which is preliminary data.</text>
</comment>
<evidence type="ECO:0000313" key="3">
    <source>
        <dbReference type="Proteomes" id="UP001292079"/>
    </source>
</evidence>
<reference evidence="2" key="1">
    <citation type="submission" date="2022-04" db="EMBL/GenBank/DDBJ databases">
        <authorList>
            <person name="Xu L."/>
            <person name="Lv Z."/>
        </authorList>
    </citation>
    <scope>NUCLEOTIDE SEQUENCE</scope>
    <source>
        <strain evidence="2">LV_2022a</strain>
    </source>
</reference>
<sequence>MVNATSTVGGNSVVAPITTHNSNISNNNNSNCTEVVENQSCDRIVVYAGASSIDANQLSRQITHSSLNR</sequence>
<gene>
    <name evidence="2" type="ORF">MN116_001025</name>
</gene>
<evidence type="ECO:0000256" key="1">
    <source>
        <dbReference type="SAM" id="MobiDB-lite"/>
    </source>
</evidence>
<proteinExistence type="predicted"/>
<protein>
    <submittedName>
        <fullName evidence="2">Uncharacterized protein</fullName>
    </submittedName>
</protein>
<dbReference type="AlphaFoldDB" id="A0AAE2D8Z6"/>
<feature type="non-terminal residue" evidence="2">
    <location>
        <position position="69"/>
    </location>
</feature>
<feature type="compositionally biased region" description="Polar residues" evidence="1">
    <location>
        <begin position="1"/>
        <end position="10"/>
    </location>
</feature>
<evidence type="ECO:0000313" key="2">
    <source>
        <dbReference type="EMBL" id="KAK4475766.1"/>
    </source>
</evidence>
<dbReference type="Proteomes" id="UP001292079">
    <property type="component" value="Unassembled WGS sequence"/>
</dbReference>
<organism evidence="2 3">
    <name type="scientific">Schistosoma mekongi</name>
    <name type="common">Parasitic worm</name>
    <dbReference type="NCBI Taxonomy" id="38744"/>
    <lineage>
        <taxon>Eukaryota</taxon>
        <taxon>Metazoa</taxon>
        <taxon>Spiralia</taxon>
        <taxon>Lophotrochozoa</taxon>
        <taxon>Platyhelminthes</taxon>
        <taxon>Trematoda</taxon>
        <taxon>Digenea</taxon>
        <taxon>Strigeidida</taxon>
        <taxon>Schistosomatoidea</taxon>
        <taxon>Schistosomatidae</taxon>
        <taxon>Schistosoma</taxon>
    </lineage>
</organism>
<reference evidence="2" key="2">
    <citation type="journal article" date="2023" name="Infect Dis Poverty">
        <title>Chromosome-scale genome of the human blood fluke Schistosoma mekongi and its implications for public health.</title>
        <authorList>
            <person name="Zhou M."/>
            <person name="Xu L."/>
            <person name="Xu D."/>
            <person name="Chen W."/>
            <person name="Khan J."/>
            <person name="Hu Y."/>
            <person name="Huang H."/>
            <person name="Wei H."/>
            <person name="Zhang Y."/>
            <person name="Chusongsang P."/>
            <person name="Tanasarnprasert K."/>
            <person name="Hu X."/>
            <person name="Limpanont Y."/>
            <person name="Lv Z."/>
        </authorList>
    </citation>
    <scope>NUCLEOTIDE SEQUENCE</scope>
    <source>
        <strain evidence="2">LV_2022a</strain>
    </source>
</reference>